<accession>A0A9N9AA83</accession>
<proteinExistence type="predicted"/>
<keyword evidence="1" id="KW-0732">Signal</keyword>
<evidence type="ECO:0000313" key="3">
    <source>
        <dbReference type="Proteomes" id="UP000789342"/>
    </source>
</evidence>
<keyword evidence="3" id="KW-1185">Reference proteome</keyword>
<evidence type="ECO:0000256" key="1">
    <source>
        <dbReference type="SAM" id="SignalP"/>
    </source>
</evidence>
<feature type="chain" id="PRO_5040247293" evidence="1">
    <location>
        <begin position="26"/>
        <end position="42"/>
    </location>
</feature>
<comment type="caution">
    <text evidence="2">The sequence shown here is derived from an EMBL/GenBank/DDBJ whole genome shotgun (WGS) entry which is preliminary data.</text>
</comment>
<dbReference type="AlphaFoldDB" id="A0A9N9AA83"/>
<dbReference type="EMBL" id="CAJVPV010002407">
    <property type="protein sequence ID" value="CAG8525499.1"/>
    <property type="molecule type" value="Genomic_DNA"/>
</dbReference>
<organism evidence="2 3">
    <name type="scientific">Acaulospora morrowiae</name>
    <dbReference type="NCBI Taxonomy" id="94023"/>
    <lineage>
        <taxon>Eukaryota</taxon>
        <taxon>Fungi</taxon>
        <taxon>Fungi incertae sedis</taxon>
        <taxon>Mucoromycota</taxon>
        <taxon>Glomeromycotina</taxon>
        <taxon>Glomeromycetes</taxon>
        <taxon>Diversisporales</taxon>
        <taxon>Acaulosporaceae</taxon>
        <taxon>Acaulospora</taxon>
    </lineage>
</organism>
<dbReference type="Proteomes" id="UP000789342">
    <property type="component" value="Unassembled WGS sequence"/>
</dbReference>
<feature type="signal peptide" evidence="1">
    <location>
        <begin position="1"/>
        <end position="25"/>
    </location>
</feature>
<protein>
    <submittedName>
        <fullName evidence="2">11203_t:CDS:1</fullName>
    </submittedName>
</protein>
<reference evidence="2" key="1">
    <citation type="submission" date="2021-06" db="EMBL/GenBank/DDBJ databases">
        <authorList>
            <person name="Kallberg Y."/>
            <person name="Tangrot J."/>
            <person name="Rosling A."/>
        </authorList>
    </citation>
    <scope>NUCLEOTIDE SEQUENCE</scope>
    <source>
        <strain evidence="2">CL551</strain>
    </source>
</reference>
<evidence type="ECO:0000313" key="2">
    <source>
        <dbReference type="EMBL" id="CAG8525499.1"/>
    </source>
</evidence>
<gene>
    <name evidence="2" type="ORF">AMORRO_LOCUS4418</name>
</gene>
<name>A0A9N9AA83_9GLOM</name>
<sequence>MSPSIVDSVLDLVVISLLLTSSVQEVITVAEVGSGCDGTVAN</sequence>